<dbReference type="RefSeq" id="WP_147350455.1">
    <property type="nucleotide sequence ID" value="NZ_QRZF01000002.1"/>
</dbReference>
<dbReference type="AlphaFoldDB" id="A0A412YI98"/>
<name>A0A412YI98_9BACE</name>
<reference evidence="1 2" key="1">
    <citation type="submission" date="2018-08" db="EMBL/GenBank/DDBJ databases">
        <title>A genome reference for cultivated species of the human gut microbiota.</title>
        <authorList>
            <person name="Zou Y."/>
            <person name="Xue W."/>
            <person name="Luo G."/>
        </authorList>
    </citation>
    <scope>NUCLEOTIDE SEQUENCE [LARGE SCALE GENOMIC DNA]</scope>
    <source>
        <strain evidence="1 2">AF14-32</strain>
    </source>
</reference>
<sequence>MIIKCLLLHIFLFIVPTICMSQGGVTHYIEDVDGHPVDRLLDDGKTVEYITLEGQKVIAYIAYGVEFNAGKDSLDNYVKRFYYNQEGYDNVELNQRIVFSILFDKNLNIIEVRQLPPHFLRKEECYKKLFIDILNNTTGMWHKIIEHKEWYVYWYVTRLF</sequence>
<proteinExistence type="predicted"/>
<dbReference type="Proteomes" id="UP000283850">
    <property type="component" value="Unassembled WGS sequence"/>
</dbReference>
<organism evidence="1 2">
    <name type="scientific">Bacteroides intestinalis</name>
    <dbReference type="NCBI Taxonomy" id="329854"/>
    <lineage>
        <taxon>Bacteria</taxon>
        <taxon>Pseudomonadati</taxon>
        <taxon>Bacteroidota</taxon>
        <taxon>Bacteroidia</taxon>
        <taxon>Bacteroidales</taxon>
        <taxon>Bacteroidaceae</taxon>
        <taxon>Bacteroides</taxon>
    </lineage>
</organism>
<evidence type="ECO:0000313" key="1">
    <source>
        <dbReference type="EMBL" id="RGV57115.1"/>
    </source>
</evidence>
<accession>A0A412YI98</accession>
<protein>
    <submittedName>
        <fullName evidence="1">Uncharacterized protein</fullName>
    </submittedName>
</protein>
<dbReference type="EMBL" id="QRZF01000002">
    <property type="protein sequence ID" value="RGV57115.1"/>
    <property type="molecule type" value="Genomic_DNA"/>
</dbReference>
<evidence type="ECO:0000313" key="2">
    <source>
        <dbReference type="Proteomes" id="UP000283850"/>
    </source>
</evidence>
<comment type="caution">
    <text evidence="1">The sequence shown here is derived from an EMBL/GenBank/DDBJ whole genome shotgun (WGS) entry which is preliminary data.</text>
</comment>
<gene>
    <name evidence="1" type="ORF">DWW10_03330</name>
</gene>